<reference evidence="1 2" key="1">
    <citation type="journal article" date="2010" name="Int. J. Syst. Evol. Microbiol.">
        <title>Reclassification of Herbaspirillum putei as a later heterotypic synonym of Herbaspirillum huttiense, with the description of H. huttiense subsp. huttiense subsp. nov. and H. huttiense subsp. putei subsp. nov., comb. nov., and description of Herbaspirillum aquaticum sp. nov.</title>
        <authorList>
            <person name="Dobritsa A.P."/>
            <person name="Reddy M.C."/>
            <person name="Samadpour M."/>
        </authorList>
    </citation>
    <scope>NUCLEOTIDE SEQUENCE [LARGE SCALE GENOMIC DNA]</scope>
    <source>
        <strain evidence="1 2">IEH 4430</strain>
    </source>
</reference>
<keyword evidence="2" id="KW-1185">Reference proteome</keyword>
<protein>
    <submittedName>
        <fullName evidence="1">Uncharacterized protein</fullName>
    </submittedName>
</protein>
<dbReference type="Proteomes" id="UP000214747">
    <property type="component" value="Unassembled WGS sequence"/>
</dbReference>
<name>A0A225SYV1_9BURK</name>
<gene>
    <name evidence="1" type="ORF">CEJ45_04325</name>
</gene>
<dbReference type="RefSeq" id="WP_088753969.1">
    <property type="nucleotide sequence ID" value="NZ_NJGV01000002.1"/>
</dbReference>
<proteinExistence type="predicted"/>
<accession>A0A225SYV1</accession>
<evidence type="ECO:0000313" key="2">
    <source>
        <dbReference type="Proteomes" id="UP000214747"/>
    </source>
</evidence>
<dbReference type="CDD" id="cd20897">
    <property type="entry name" value="Smlt3025-like"/>
    <property type="match status" value="1"/>
</dbReference>
<organism evidence="1 2">
    <name type="scientific">Herbaspirillum aquaticum</name>
    <dbReference type="NCBI Taxonomy" id="568783"/>
    <lineage>
        <taxon>Bacteria</taxon>
        <taxon>Pseudomonadati</taxon>
        <taxon>Pseudomonadota</taxon>
        <taxon>Betaproteobacteria</taxon>
        <taxon>Burkholderiales</taxon>
        <taxon>Oxalobacteraceae</taxon>
        <taxon>Herbaspirillum</taxon>
    </lineage>
</organism>
<dbReference type="AlphaFoldDB" id="A0A225SYV1"/>
<dbReference type="EMBL" id="NJGV01000002">
    <property type="protein sequence ID" value="OWY36436.1"/>
    <property type="molecule type" value="Genomic_DNA"/>
</dbReference>
<comment type="caution">
    <text evidence="1">The sequence shown here is derived from an EMBL/GenBank/DDBJ whole genome shotgun (WGS) entry which is preliminary data.</text>
</comment>
<dbReference type="InterPro" id="IPR049732">
    <property type="entry name" value="Smlt3025-like"/>
</dbReference>
<evidence type="ECO:0000313" key="1">
    <source>
        <dbReference type="EMBL" id="OWY36436.1"/>
    </source>
</evidence>
<sequence>MVLIVFGLLAVLSIGFASVCYVVIDNPELIAPPPPVRTANSPPEYVIGDLGGMPVKIDHRIVQFIEYDGDPGWGERRKGPRPERTYSSRLSSFAFEVRYPDMKTRADKDAQADYEKYHPLSSSLRADLRWANPWIGGGIESGSRYPGHGAMDRLYQATTSHPETRAMGDQLVPIESEIPGLELFVDLGAHPTTGESWRYSSIGSGDTYFHRDSSGRPTTYINCNFRSGTRRYSLCQHEWSLESLDLNIWVSTLYPPGLLPHWQDIQIKVSQFILTFHHAQTTGPVSPPANIHR</sequence>